<evidence type="ECO:0000313" key="1">
    <source>
        <dbReference type="EMBL" id="GIX90254.1"/>
    </source>
</evidence>
<dbReference type="EMBL" id="BPLQ01002233">
    <property type="protein sequence ID" value="GIX90254.1"/>
    <property type="molecule type" value="Genomic_DNA"/>
</dbReference>
<organism evidence="1 2">
    <name type="scientific">Caerostris darwini</name>
    <dbReference type="NCBI Taxonomy" id="1538125"/>
    <lineage>
        <taxon>Eukaryota</taxon>
        <taxon>Metazoa</taxon>
        <taxon>Ecdysozoa</taxon>
        <taxon>Arthropoda</taxon>
        <taxon>Chelicerata</taxon>
        <taxon>Arachnida</taxon>
        <taxon>Araneae</taxon>
        <taxon>Araneomorphae</taxon>
        <taxon>Entelegynae</taxon>
        <taxon>Araneoidea</taxon>
        <taxon>Araneidae</taxon>
        <taxon>Caerostris</taxon>
    </lineage>
</organism>
<keyword evidence="2" id="KW-1185">Reference proteome</keyword>
<accession>A0AAV4P2Y1</accession>
<sequence>MFRGRWEWRVGGKELQQQIETSKHRRSCRLWGVREGKAPRFRLARCVFTLHVEWMSEATQLGGKEGVWGVGREVSASARSRVHYRLGNSWIFMKTPDATGVEATLPLFQRTE</sequence>
<comment type="caution">
    <text evidence="1">The sequence shown here is derived from an EMBL/GenBank/DDBJ whole genome shotgun (WGS) entry which is preliminary data.</text>
</comment>
<gene>
    <name evidence="1" type="ORF">CDAR_486751</name>
</gene>
<proteinExistence type="predicted"/>
<reference evidence="1 2" key="1">
    <citation type="submission" date="2021-06" db="EMBL/GenBank/DDBJ databases">
        <title>Caerostris darwini draft genome.</title>
        <authorList>
            <person name="Kono N."/>
            <person name="Arakawa K."/>
        </authorList>
    </citation>
    <scope>NUCLEOTIDE SEQUENCE [LARGE SCALE GENOMIC DNA]</scope>
</reference>
<protein>
    <submittedName>
        <fullName evidence="1">Uncharacterized protein</fullName>
    </submittedName>
</protein>
<name>A0AAV4P2Y1_9ARAC</name>
<dbReference type="Proteomes" id="UP001054837">
    <property type="component" value="Unassembled WGS sequence"/>
</dbReference>
<dbReference type="AlphaFoldDB" id="A0AAV4P2Y1"/>
<evidence type="ECO:0000313" key="2">
    <source>
        <dbReference type="Proteomes" id="UP001054837"/>
    </source>
</evidence>